<evidence type="ECO:0000313" key="9">
    <source>
        <dbReference type="Proteomes" id="UP001556367"/>
    </source>
</evidence>
<comment type="similarity">
    <text evidence="2">Belongs to the UTP6 family.</text>
</comment>
<name>A0ABR3JK49_9AGAR</name>
<dbReference type="SMART" id="SM00386">
    <property type="entry name" value="HAT"/>
    <property type="match status" value="4"/>
</dbReference>
<feature type="domain" description="U3 small nucleolar RNA-associated protein 6 N-terminal" evidence="7">
    <location>
        <begin position="9"/>
        <end position="91"/>
    </location>
</feature>
<comment type="subcellular location">
    <subcellularLocation>
        <location evidence="1">Nucleus</location>
        <location evidence="1">Nucleolus</location>
    </subcellularLocation>
</comment>
<dbReference type="InterPro" id="IPR011990">
    <property type="entry name" value="TPR-like_helical_dom_sf"/>
</dbReference>
<reference evidence="9" key="1">
    <citation type="submission" date="2024-06" db="EMBL/GenBank/DDBJ databases">
        <title>Multi-omics analyses provide insights into the biosynthesis of the anticancer antibiotic pleurotin in Hohenbuehelia grisea.</title>
        <authorList>
            <person name="Weaver J.A."/>
            <person name="Alberti F."/>
        </authorList>
    </citation>
    <scope>NUCLEOTIDE SEQUENCE [LARGE SCALE GENOMIC DNA]</scope>
    <source>
        <strain evidence="9">T-177</strain>
    </source>
</reference>
<sequence length="382" mass="42883">MERVHFEQEQMLDELKDLVEKGVFTVKETKEIVRRRTAFETALVRRVSKKTDFLRYAAYEMSLEELRRKRVERLKIPTTPATISSYSLVRRQFHIFERALKKFKADVGLWIQYIKLAQREGARALVGRICARAIQLHPGTPSLYILAASHELKAGQSPAAARALLQRGVRMNKESVEMWREWVRLEMVFVESLRRRWEVLGIVEGPTTISAGGQKNGKGKVKGGEADEETGEGETEVEKQAEKDDDAGAAARKEIMEGAIVKTVISSAAAAVPKMSLFREVERVVEEHPASAGLREAVLGHLYGVVRSTLGGDAEAVGMLAGRHVKGLTSLRGVEVVEALQLANEEYLRSGLEREHGEFVKEWCLKDIDEALKKYLVCSKKD</sequence>
<feature type="compositionally biased region" description="Acidic residues" evidence="6">
    <location>
        <begin position="226"/>
        <end position="235"/>
    </location>
</feature>
<dbReference type="PANTHER" id="PTHR23271">
    <property type="entry name" value="HEPATOCELLULAR CARCINOMA-ASSOCIATED ANTIGEN 66"/>
    <property type="match status" value="1"/>
</dbReference>
<organism evidence="8 9">
    <name type="scientific">Hohenbuehelia grisea</name>
    <dbReference type="NCBI Taxonomy" id="104357"/>
    <lineage>
        <taxon>Eukaryota</taxon>
        <taxon>Fungi</taxon>
        <taxon>Dikarya</taxon>
        <taxon>Basidiomycota</taxon>
        <taxon>Agaricomycotina</taxon>
        <taxon>Agaricomycetes</taxon>
        <taxon>Agaricomycetidae</taxon>
        <taxon>Agaricales</taxon>
        <taxon>Pleurotineae</taxon>
        <taxon>Pleurotaceae</taxon>
        <taxon>Hohenbuehelia</taxon>
    </lineage>
</organism>
<dbReference type="InterPro" id="IPR003107">
    <property type="entry name" value="HAT"/>
</dbReference>
<evidence type="ECO:0000259" key="7">
    <source>
        <dbReference type="Pfam" id="PF08640"/>
    </source>
</evidence>
<keyword evidence="3" id="KW-0698">rRNA processing</keyword>
<dbReference type="InterPro" id="IPR013949">
    <property type="entry name" value="Utp6"/>
</dbReference>
<dbReference type="InterPro" id="IPR055347">
    <property type="entry name" value="UTP6_N"/>
</dbReference>
<accession>A0ABR3JK49</accession>
<dbReference type="Pfam" id="PF08640">
    <property type="entry name" value="U3_assoc_6"/>
    <property type="match status" value="1"/>
</dbReference>
<comment type="caution">
    <text evidence="8">The sequence shown here is derived from an EMBL/GenBank/DDBJ whole genome shotgun (WGS) entry which is preliminary data.</text>
</comment>
<evidence type="ECO:0000256" key="4">
    <source>
        <dbReference type="ARBA" id="ARBA00022737"/>
    </source>
</evidence>
<gene>
    <name evidence="8" type="ORF">HGRIS_002310</name>
</gene>
<dbReference type="PANTHER" id="PTHR23271:SF1">
    <property type="entry name" value="U3 SMALL NUCLEOLAR RNA-ASSOCIATED PROTEIN 6 HOMOLOG"/>
    <property type="match status" value="1"/>
</dbReference>
<dbReference type="Gene3D" id="1.25.40.10">
    <property type="entry name" value="Tetratricopeptide repeat domain"/>
    <property type="match status" value="1"/>
</dbReference>
<dbReference type="EMBL" id="JASNQZ010000006">
    <property type="protein sequence ID" value="KAL0956148.1"/>
    <property type="molecule type" value="Genomic_DNA"/>
</dbReference>
<evidence type="ECO:0000256" key="5">
    <source>
        <dbReference type="ARBA" id="ARBA00023242"/>
    </source>
</evidence>
<evidence type="ECO:0000313" key="8">
    <source>
        <dbReference type="EMBL" id="KAL0956148.1"/>
    </source>
</evidence>
<dbReference type="SUPFAM" id="SSF48452">
    <property type="entry name" value="TPR-like"/>
    <property type="match status" value="1"/>
</dbReference>
<feature type="region of interest" description="Disordered" evidence="6">
    <location>
        <begin position="211"/>
        <end position="248"/>
    </location>
</feature>
<evidence type="ECO:0000256" key="6">
    <source>
        <dbReference type="SAM" id="MobiDB-lite"/>
    </source>
</evidence>
<keyword evidence="4" id="KW-0677">Repeat</keyword>
<evidence type="ECO:0000256" key="3">
    <source>
        <dbReference type="ARBA" id="ARBA00022552"/>
    </source>
</evidence>
<evidence type="ECO:0000256" key="1">
    <source>
        <dbReference type="ARBA" id="ARBA00004604"/>
    </source>
</evidence>
<keyword evidence="5" id="KW-0539">Nucleus</keyword>
<protein>
    <recommendedName>
        <fullName evidence="7">U3 small nucleolar RNA-associated protein 6 N-terminal domain-containing protein</fullName>
    </recommendedName>
</protein>
<proteinExistence type="inferred from homology"/>
<keyword evidence="9" id="KW-1185">Reference proteome</keyword>
<evidence type="ECO:0000256" key="2">
    <source>
        <dbReference type="ARBA" id="ARBA00010734"/>
    </source>
</evidence>
<dbReference type="Proteomes" id="UP001556367">
    <property type="component" value="Unassembled WGS sequence"/>
</dbReference>